<sequence>MAKSKLDFKAVKALIASKKKKHKLKSRGQRGDKVLNVECGDGEVVFVLAGGAPSERKTALQPDATPMDILRKAIDRSFEELVAVD</sequence>
<evidence type="ECO:0000313" key="2">
    <source>
        <dbReference type="Proteomes" id="UP001212841"/>
    </source>
</evidence>
<dbReference type="AlphaFoldDB" id="A0AAD5S8H9"/>
<reference evidence="1" key="1">
    <citation type="submission" date="2020-05" db="EMBL/GenBank/DDBJ databases">
        <title>Phylogenomic resolution of chytrid fungi.</title>
        <authorList>
            <person name="Stajich J.E."/>
            <person name="Amses K."/>
            <person name="Simmons R."/>
            <person name="Seto K."/>
            <person name="Myers J."/>
            <person name="Bonds A."/>
            <person name="Quandt C.A."/>
            <person name="Barry K."/>
            <person name="Liu P."/>
            <person name="Grigoriev I."/>
            <person name="Longcore J.E."/>
            <person name="James T.Y."/>
        </authorList>
    </citation>
    <scope>NUCLEOTIDE SEQUENCE</scope>
    <source>
        <strain evidence="1">JEL0318</strain>
    </source>
</reference>
<keyword evidence="2" id="KW-1185">Reference proteome</keyword>
<dbReference type="EMBL" id="JADGJD010000984">
    <property type="protein sequence ID" value="KAJ3047320.1"/>
    <property type="molecule type" value="Genomic_DNA"/>
</dbReference>
<gene>
    <name evidence="1" type="ORF">HK097_011645</name>
</gene>
<proteinExistence type="predicted"/>
<dbReference type="Proteomes" id="UP001212841">
    <property type="component" value="Unassembled WGS sequence"/>
</dbReference>
<organism evidence="1 2">
    <name type="scientific">Rhizophlyctis rosea</name>
    <dbReference type="NCBI Taxonomy" id="64517"/>
    <lineage>
        <taxon>Eukaryota</taxon>
        <taxon>Fungi</taxon>
        <taxon>Fungi incertae sedis</taxon>
        <taxon>Chytridiomycota</taxon>
        <taxon>Chytridiomycota incertae sedis</taxon>
        <taxon>Chytridiomycetes</taxon>
        <taxon>Rhizophlyctidales</taxon>
        <taxon>Rhizophlyctidaceae</taxon>
        <taxon>Rhizophlyctis</taxon>
    </lineage>
</organism>
<protein>
    <submittedName>
        <fullName evidence="1">Uncharacterized protein</fullName>
    </submittedName>
</protein>
<evidence type="ECO:0000313" key="1">
    <source>
        <dbReference type="EMBL" id="KAJ3047320.1"/>
    </source>
</evidence>
<comment type="caution">
    <text evidence="1">The sequence shown here is derived from an EMBL/GenBank/DDBJ whole genome shotgun (WGS) entry which is preliminary data.</text>
</comment>
<name>A0AAD5S8H9_9FUNG</name>
<accession>A0AAD5S8H9</accession>